<reference evidence="8" key="1">
    <citation type="submission" date="2019-02" db="EMBL/GenBank/DDBJ databases">
        <authorList>
            <person name="Li S.-H."/>
        </authorList>
    </citation>
    <scope>NUCLEOTIDE SEQUENCE</scope>
    <source>
        <strain evidence="8">IMCC11814</strain>
    </source>
</reference>
<accession>A0ABT3T0Y9</accession>
<dbReference type="Pfam" id="PF01451">
    <property type="entry name" value="LMWPc"/>
    <property type="match status" value="1"/>
</dbReference>
<dbReference type="PROSITE" id="PS50975">
    <property type="entry name" value="ATP_GRASP"/>
    <property type="match status" value="1"/>
</dbReference>
<dbReference type="SMART" id="SM00226">
    <property type="entry name" value="LMWPc"/>
    <property type="match status" value="1"/>
</dbReference>
<evidence type="ECO:0000256" key="4">
    <source>
        <dbReference type="ARBA" id="ARBA00022912"/>
    </source>
</evidence>
<keyword evidence="9" id="KW-1185">Reference proteome</keyword>
<evidence type="ECO:0000313" key="8">
    <source>
        <dbReference type="EMBL" id="MCX2975918.1"/>
    </source>
</evidence>
<keyword evidence="6" id="KW-0067">ATP-binding</keyword>
<dbReference type="InterPro" id="IPR050438">
    <property type="entry name" value="LMW_PTPase"/>
</dbReference>
<dbReference type="SUPFAM" id="SSF52788">
    <property type="entry name" value="Phosphotyrosine protein phosphatases I"/>
    <property type="match status" value="1"/>
</dbReference>
<evidence type="ECO:0000259" key="7">
    <source>
        <dbReference type="PROSITE" id="PS50975"/>
    </source>
</evidence>
<dbReference type="PANTHER" id="PTHR11717">
    <property type="entry name" value="LOW MOLECULAR WEIGHT PROTEIN TYROSINE PHOSPHATASE"/>
    <property type="match status" value="1"/>
</dbReference>
<proteinExistence type="inferred from homology"/>
<sequence>MSDGKRYRVLVLDADMIPALTVSRSLAQRGCHVYLAGHVERPLASRSNAIDTYYQYPDPLQSTNLFVEWLLAHVESNEYDLVVPVTERVVVPLSRNIEKFSRIKIALPSRESLEVALDKSRTLTLAKKVGVPCPHSVTVSTVEQLSAAAATLNFPVVIKPSRSIAVAASGSSQLQVSYAFDLSELESGCEHALKFGPVILQEYFAGDGVGIELIAKQGEIIYSFQHLRLHEVPLTGGGSSLRKSVPVMPDLLEASRKLISALGWNGVAMVEFKHNPRSDKFCLMEINGRFWGSLPLAAAAGADFPAMLFDLEVKGAVGAYPPYRNNVYCRLLSRDMHWYEAILRSDADTRIVNVPDAAGVLKGLGLFLHPRHRYDVQSLLDPLPGLIDIGQMLKIYYSRALAFLDELKFRGQQRKAWSSGEVAAAISSARSILFLCYGNINRSALADVLVRAYAEDSGIVVASAGFHDEEGRPADPVMVEVAAQFDLELGNLRSSCVTPQQLRDSDVIFVMEKRHYDKLLDMDIGLSKKIFLLGAHHGGTSRSVEIEDPYGRAQDVYLACYEQVVEAVDQIKSVIALQVGE</sequence>
<dbReference type="Gene3D" id="3.30.470.20">
    <property type="entry name" value="ATP-grasp fold, B domain"/>
    <property type="match status" value="1"/>
</dbReference>
<evidence type="ECO:0000313" key="9">
    <source>
        <dbReference type="Proteomes" id="UP001143304"/>
    </source>
</evidence>
<evidence type="ECO:0000256" key="1">
    <source>
        <dbReference type="ARBA" id="ARBA00011063"/>
    </source>
</evidence>
<dbReference type="EC" id="3.1.3.48" evidence="2"/>
<dbReference type="SUPFAM" id="SSF56059">
    <property type="entry name" value="Glutathione synthetase ATP-binding domain-like"/>
    <property type="match status" value="1"/>
</dbReference>
<dbReference type="InterPro" id="IPR013815">
    <property type="entry name" value="ATP_grasp_subdomain_1"/>
</dbReference>
<name>A0ABT3T0Y9_9GAMM</name>
<dbReference type="PRINTS" id="PR00719">
    <property type="entry name" value="LMWPTPASE"/>
</dbReference>
<comment type="catalytic activity">
    <reaction evidence="5">
        <text>O-phospho-L-tyrosyl-[protein] + H2O = L-tyrosyl-[protein] + phosphate</text>
        <dbReference type="Rhea" id="RHEA:10684"/>
        <dbReference type="Rhea" id="RHEA-COMP:10136"/>
        <dbReference type="Rhea" id="RHEA-COMP:20101"/>
        <dbReference type="ChEBI" id="CHEBI:15377"/>
        <dbReference type="ChEBI" id="CHEBI:43474"/>
        <dbReference type="ChEBI" id="CHEBI:46858"/>
        <dbReference type="ChEBI" id="CHEBI:61978"/>
        <dbReference type="EC" id="3.1.3.48"/>
    </reaction>
</comment>
<dbReference type="RefSeq" id="WP_279247676.1">
    <property type="nucleotide sequence ID" value="NZ_SHNO01000001.1"/>
</dbReference>
<dbReference type="Proteomes" id="UP001143304">
    <property type="component" value="Unassembled WGS sequence"/>
</dbReference>
<keyword evidence="6" id="KW-0547">Nucleotide-binding</keyword>
<dbReference type="InterPro" id="IPR023485">
    <property type="entry name" value="Ptyr_pPase"/>
</dbReference>
<organism evidence="8 9">
    <name type="scientific">Candidatus Marimicrobium litorale</name>
    <dbReference type="NCBI Taxonomy" id="2518991"/>
    <lineage>
        <taxon>Bacteria</taxon>
        <taxon>Pseudomonadati</taxon>
        <taxon>Pseudomonadota</taxon>
        <taxon>Gammaproteobacteria</taxon>
        <taxon>Cellvibrionales</taxon>
        <taxon>Halieaceae</taxon>
        <taxon>Marimicrobium</taxon>
    </lineage>
</organism>
<dbReference type="Gene3D" id="3.40.50.20">
    <property type="match status" value="1"/>
</dbReference>
<dbReference type="InterPro" id="IPR017867">
    <property type="entry name" value="Tyr_phospatase_low_mol_wt"/>
</dbReference>
<dbReference type="EMBL" id="SHNO01000001">
    <property type="protein sequence ID" value="MCX2975918.1"/>
    <property type="molecule type" value="Genomic_DNA"/>
</dbReference>
<evidence type="ECO:0000256" key="6">
    <source>
        <dbReference type="PROSITE-ProRule" id="PRU00409"/>
    </source>
</evidence>
<evidence type="ECO:0000256" key="5">
    <source>
        <dbReference type="ARBA" id="ARBA00051722"/>
    </source>
</evidence>
<dbReference type="Pfam" id="PF15632">
    <property type="entry name" value="ATPgrasp_Ter"/>
    <property type="match status" value="1"/>
</dbReference>
<keyword evidence="4" id="KW-0904">Protein phosphatase</keyword>
<evidence type="ECO:0000256" key="2">
    <source>
        <dbReference type="ARBA" id="ARBA00013064"/>
    </source>
</evidence>
<dbReference type="Gene3D" id="3.30.1490.20">
    <property type="entry name" value="ATP-grasp fold, A domain"/>
    <property type="match status" value="1"/>
</dbReference>
<protein>
    <recommendedName>
        <fullName evidence="2">protein-tyrosine-phosphatase</fullName>
        <ecNumber evidence="2">3.1.3.48</ecNumber>
    </recommendedName>
</protein>
<comment type="similarity">
    <text evidence="1">Belongs to the low molecular weight phosphotyrosine protein phosphatase family.</text>
</comment>
<gene>
    <name evidence="8" type="ORF">EYC82_00935</name>
</gene>
<comment type="caution">
    <text evidence="8">The sequence shown here is derived from an EMBL/GenBank/DDBJ whole genome shotgun (WGS) entry which is preliminary data.</text>
</comment>
<feature type="domain" description="ATP-grasp" evidence="7">
    <location>
        <begin position="123"/>
        <end position="313"/>
    </location>
</feature>
<dbReference type="Gene3D" id="3.40.50.2300">
    <property type="match status" value="1"/>
</dbReference>
<keyword evidence="3" id="KW-0378">Hydrolase</keyword>
<dbReference type="InterPro" id="IPR011761">
    <property type="entry name" value="ATP-grasp"/>
</dbReference>
<dbReference type="PANTHER" id="PTHR11717:SF31">
    <property type="entry name" value="LOW MOLECULAR WEIGHT PROTEIN-TYROSINE-PHOSPHATASE ETP-RELATED"/>
    <property type="match status" value="1"/>
</dbReference>
<evidence type="ECO:0000256" key="3">
    <source>
        <dbReference type="ARBA" id="ARBA00022801"/>
    </source>
</evidence>
<dbReference type="InterPro" id="IPR036196">
    <property type="entry name" value="Ptyr_pPase_sf"/>
</dbReference>